<gene>
    <name evidence="4" type="primary">csrA</name>
    <name evidence="5" type="ORF">FZ040_01990</name>
</gene>
<dbReference type="GO" id="GO:0044781">
    <property type="term" value="P:bacterial-type flagellum organization"/>
    <property type="evidence" value="ECO:0007669"/>
    <property type="project" value="UniProtKB-KW"/>
</dbReference>
<dbReference type="InterPro" id="IPR003751">
    <property type="entry name" value="CsrA"/>
</dbReference>
<dbReference type="GO" id="GO:1902208">
    <property type="term" value="P:regulation of bacterial-type flagellum assembly"/>
    <property type="evidence" value="ECO:0007669"/>
    <property type="project" value="UniProtKB-UniRule"/>
</dbReference>
<evidence type="ECO:0000256" key="2">
    <source>
        <dbReference type="ARBA" id="ARBA00022845"/>
    </source>
</evidence>
<comment type="similarity">
    <text evidence="4">Belongs to the CsrA/RsmA family.</text>
</comment>
<keyword evidence="6" id="KW-1185">Reference proteome</keyword>
<reference evidence="5 6" key="1">
    <citation type="submission" date="2019-08" db="EMBL/GenBank/DDBJ databases">
        <title>Selenomonas sp. mPRGC5 and Selenomonas sp. mPRGC8 isolated from ruminal fluid of dairy goat (Capra hircus).</title>
        <authorList>
            <person name="Poothong S."/>
            <person name="Nuengjamnong C."/>
            <person name="Tanasupawat S."/>
        </authorList>
    </citation>
    <scope>NUCLEOTIDE SEQUENCE [LARGE SCALE GENOMIC DNA]</scope>
    <source>
        <strain evidence="6">mPRGC5</strain>
    </source>
</reference>
<dbReference type="PANTHER" id="PTHR34984:SF1">
    <property type="entry name" value="CARBON STORAGE REGULATOR"/>
    <property type="match status" value="1"/>
</dbReference>
<dbReference type="GO" id="GO:0005829">
    <property type="term" value="C:cytosol"/>
    <property type="evidence" value="ECO:0007669"/>
    <property type="project" value="TreeGrafter"/>
</dbReference>
<dbReference type="Pfam" id="PF02599">
    <property type="entry name" value="CsrA"/>
    <property type="match status" value="1"/>
</dbReference>
<name>A0A5D6WEG3_9FIRM</name>
<dbReference type="GO" id="GO:0006109">
    <property type="term" value="P:regulation of carbohydrate metabolic process"/>
    <property type="evidence" value="ECO:0007669"/>
    <property type="project" value="InterPro"/>
</dbReference>
<dbReference type="GO" id="GO:0045947">
    <property type="term" value="P:negative regulation of translational initiation"/>
    <property type="evidence" value="ECO:0007669"/>
    <property type="project" value="UniProtKB-UniRule"/>
</dbReference>
<dbReference type="Proteomes" id="UP000323646">
    <property type="component" value="Unassembled WGS sequence"/>
</dbReference>
<comment type="function">
    <text evidence="4">A translational regulator that binds mRNA to regulate translation initiation and/or mRNA stability. Usually binds in the 5'-UTR at or near the Shine-Dalgarno sequence preventing ribosome-binding, thus repressing translation. Its main target seems to be the major flagellin gene, while its function is anatagonized by FliW.</text>
</comment>
<comment type="caution">
    <text evidence="5">The sequence shown here is derived from an EMBL/GenBank/DDBJ whole genome shotgun (WGS) entry which is preliminary data.</text>
</comment>
<dbReference type="GO" id="GO:0048027">
    <property type="term" value="F:mRNA 5'-UTR binding"/>
    <property type="evidence" value="ECO:0007669"/>
    <property type="project" value="UniProtKB-UniRule"/>
</dbReference>
<organism evidence="5 6">
    <name type="scientific">Selenomonas ruminis</name>
    <dbReference type="NCBI Taxonomy" id="2593411"/>
    <lineage>
        <taxon>Bacteria</taxon>
        <taxon>Bacillati</taxon>
        <taxon>Bacillota</taxon>
        <taxon>Negativicutes</taxon>
        <taxon>Selenomonadales</taxon>
        <taxon>Selenomonadaceae</taxon>
        <taxon>Selenomonas</taxon>
    </lineage>
</organism>
<dbReference type="InterPro" id="IPR036107">
    <property type="entry name" value="CsrA_sf"/>
</dbReference>
<accession>A0A5D6WEG3</accession>
<keyword evidence="2 4" id="KW-0810">Translation regulation</keyword>
<sequence>MLVLSRKEQQEIMIGENVVVTIVKVAAGKIKLGVTAPDDVKVRRLDGLQAGNTNNGVDSHEI</sequence>
<evidence type="ECO:0000256" key="4">
    <source>
        <dbReference type="HAMAP-Rule" id="MF_00167"/>
    </source>
</evidence>
<evidence type="ECO:0000256" key="1">
    <source>
        <dbReference type="ARBA" id="ARBA00022490"/>
    </source>
</evidence>
<protein>
    <recommendedName>
        <fullName evidence="4">Translational regulator CsrA</fullName>
    </recommendedName>
</protein>
<keyword evidence="3 4" id="KW-0694">RNA-binding</keyword>
<comment type="subunit">
    <text evidence="4">Homodimer; the beta-strands of each monomer intercalate to form a hydrophobic core, while the alpha-helices form wings that extend away from the core.</text>
</comment>
<comment type="subcellular location">
    <subcellularLocation>
        <location evidence="4">Cytoplasm</location>
    </subcellularLocation>
</comment>
<keyword evidence="4" id="KW-0678">Repressor</keyword>
<evidence type="ECO:0000256" key="3">
    <source>
        <dbReference type="ARBA" id="ARBA00022884"/>
    </source>
</evidence>
<keyword evidence="4" id="KW-1005">Bacterial flagellum biogenesis</keyword>
<dbReference type="OrthoDB" id="9809061at2"/>
<evidence type="ECO:0000313" key="6">
    <source>
        <dbReference type="Proteomes" id="UP000323646"/>
    </source>
</evidence>
<keyword evidence="1 4" id="KW-0963">Cytoplasm</keyword>
<dbReference type="SUPFAM" id="SSF117130">
    <property type="entry name" value="CsrA-like"/>
    <property type="match status" value="1"/>
</dbReference>
<dbReference type="AlphaFoldDB" id="A0A5D6WEG3"/>
<dbReference type="RefSeq" id="WP_149170457.1">
    <property type="nucleotide sequence ID" value="NZ_VTOY01000001.1"/>
</dbReference>
<dbReference type="HAMAP" id="MF_00167">
    <property type="entry name" value="CsrA"/>
    <property type="match status" value="1"/>
</dbReference>
<dbReference type="PANTHER" id="PTHR34984">
    <property type="entry name" value="CARBON STORAGE REGULATOR"/>
    <property type="match status" value="1"/>
</dbReference>
<evidence type="ECO:0000313" key="5">
    <source>
        <dbReference type="EMBL" id="TYZ24834.1"/>
    </source>
</evidence>
<dbReference type="Gene3D" id="2.60.40.4380">
    <property type="entry name" value="Translational regulator CsrA"/>
    <property type="match status" value="1"/>
</dbReference>
<dbReference type="GO" id="GO:0006402">
    <property type="term" value="P:mRNA catabolic process"/>
    <property type="evidence" value="ECO:0007669"/>
    <property type="project" value="InterPro"/>
</dbReference>
<proteinExistence type="inferred from homology"/>
<dbReference type="EMBL" id="VTOY01000001">
    <property type="protein sequence ID" value="TYZ24834.1"/>
    <property type="molecule type" value="Genomic_DNA"/>
</dbReference>